<feature type="chain" id="PRO_5005668317" evidence="1">
    <location>
        <begin position="30"/>
        <end position="290"/>
    </location>
</feature>
<proteinExistence type="predicted"/>
<name>C5BLS4_TERTT</name>
<evidence type="ECO:0000313" key="3">
    <source>
        <dbReference type="Proteomes" id="UP000009080"/>
    </source>
</evidence>
<keyword evidence="3" id="KW-1185">Reference proteome</keyword>
<dbReference type="RefSeq" id="WP_015818685.1">
    <property type="nucleotide sequence ID" value="NC_012997.1"/>
</dbReference>
<dbReference type="EMBL" id="CP001614">
    <property type="protein sequence ID" value="ACR12573.1"/>
    <property type="molecule type" value="Genomic_DNA"/>
</dbReference>
<dbReference type="Gene3D" id="3.40.190.10">
    <property type="entry name" value="Periplasmic binding protein-like II"/>
    <property type="match status" value="2"/>
</dbReference>
<reference evidence="2 3" key="1">
    <citation type="journal article" date="2009" name="PLoS ONE">
        <title>The complete genome of Teredinibacter turnerae T7901: an intracellular endosymbiont of marine wood-boring bivalves (shipworms).</title>
        <authorList>
            <person name="Yang J.C."/>
            <person name="Madupu R."/>
            <person name="Durkin A.S."/>
            <person name="Ekborg N.A."/>
            <person name="Pedamallu C.S."/>
            <person name="Hostetler J.B."/>
            <person name="Radune D."/>
            <person name="Toms B.S."/>
            <person name="Henrissat B."/>
            <person name="Coutinho P.M."/>
            <person name="Schwarz S."/>
            <person name="Field L."/>
            <person name="Trindade-Silva A.E."/>
            <person name="Soares C.A.G."/>
            <person name="Elshahawi S."/>
            <person name="Hanora A."/>
            <person name="Schmidt E.W."/>
            <person name="Haygood M.G."/>
            <person name="Posfai J."/>
            <person name="Benner J."/>
            <person name="Madinger C."/>
            <person name="Nove J."/>
            <person name="Anton B."/>
            <person name="Chaudhary K."/>
            <person name="Foster J."/>
            <person name="Holman A."/>
            <person name="Kumar S."/>
            <person name="Lessard P.A."/>
            <person name="Luyten Y.A."/>
            <person name="Slatko B."/>
            <person name="Wood N."/>
            <person name="Wu B."/>
            <person name="Teplitski M."/>
            <person name="Mougous J.D."/>
            <person name="Ward N."/>
            <person name="Eisen J.A."/>
            <person name="Badger J.H."/>
            <person name="Distel D.L."/>
        </authorList>
    </citation>
    <scope>NUCLEOTIDE SEQUENCE [LARGE SCALE GENOMIC DNA]</scope>
    <source>
        <strain evidence="3">ATCC 39867 / T7901</strain>
    </source>
</reference>
<dbReference type="OrthoDB" id="6383793at2"/>
<protein>
    <submittedName>
        <fullName evidence="2">Ggdef</fullName>
    </submittedName>
</protein>
<dbReference type="SUPFAM" id="SSF53850">
    <property type="entry name" value="Periplasmic binding protein-like II"/>
    <property type="match status" value="1"/>
</dbReference>
<dbReference type="STRING" id="377629.TERTU_2593"/>
<gene>
    <name evidence="2" type="ordered locus">TERTU_2593</name>
</gene>
<dbReference type="eggNOG" id="COG0834">
    <property type="taxonomic scope" value="Bacteria"/>
</dbReference>
<sequence>MSMQTHFHALTQRLGLLLTCALLTPALNAEPLRVNQTNHPLDAYAVGAIRVALQHMPKRYQLEVGTSDITQARAVEYLQTGEMDLMWLATDKTAEETLRPIRFPLLKGLLGHRVFIINQNNQSRFSDIRTINDLKELRFGQGAGWPDVEILRSNGFTVITTSKYENLFHMTEGGRFDAFPRGVLEPWVELAKHNSLGLSVERKIVLIYTLPFYLFVDKNNTELANDLHAALDAALADGSFDNYFYNSKMVNDALTRSGLKERLAFRISNPLLSKETPLERKDYWLDLNDL</sequence>
<feature type="signal peptide" evidence="1">
    <location>
        <begin position="1"/>
        <end position="29"/>
    </location>
</feature>
<keyword evidence="1" id="KW-0732">Signal</keyword>
<evidence type="ECO:0000313" key="2">
    <source>
        <dbReference type="EMBL" id="ACR12573.1"/>
    </source>
</evidence>
<dbReference type="HOGENOM" id="CLU_066015_1_0_6"/>
<organism evidence="2 3">
    <name type="scientific">Teredinibacter turnerae (strain ATCC 39867 / T7901)</name>
    <dbReference type="NCBI Taxonomy" id="377629"/>
    <lineage>
        <taxon>Bacteria</taxon>
        <taxon>Pseudomonadati</taxon>
        <taxon>Pseudomonadota</taxon>
        <taxon>Gammaproteobacteria</taxon>
        <taxon>Cellvibrionales</taxon>
        <taxon>Cellvibrionaceae</taxon>
        <taxon>Teredinibacter</taxon>
    </lineage>
</organism>
<dbReference type="Proteomes" id="UP000009080">
    <property type="component" value="Chromosome"/>
</dbReference>
<accession>C5BLS4</accession>
<dbReference type="KEGG" id="ttu:TERTU_2593"/>
<dbReference type="AlphaFoldDB" id="C5BLS4"/>
<evidence type="ECO:0000256" key="1">
    <source>
        <dbReference type="SAM" id="SignalP"/>
    </source>
</evidence>